<comment type="subcellular location">
    <subcellularLocation>
        <location evidence="1">Membrane</location>
        <topology evidence="1">Multi-pass membrane protein</topology>
    </subcellularLocation>
</comment>
<dbReference type="Proteomes" id="UP000799757">
    <property type="component" value="Unassembled WGS sequence"/>
</dbReference>
<dbReference type="Pfam" id="PF01544">
    <property type="entry name" value="CorA"/>
    <property type="match status" value="1"/>
</dbReference>
<dbReference type="SUPFAM" id="SSF144083">
    <property type="entry name" value="Magnesium transport protein CorA, transmembrane region"/>
    <property type="match status" value="1"/>
</dbReference>
<keyword evidence="7" id="KW-1185">Reference proteome</keyword>
<dbReference type="GO" id="GO:0016020">
    <property type="term" value="C:membrane"/>
    <property type="evidence" value="ECO:0007669"/>
    <property type="project" value="UniProtKB-SubCell"/>
</dbReference>
<evidence type="ECO:0000256" key="2">
    <source>
        <dbReference type="ARBA" id="ARBA00022692"/>
    </source>
</evidence>
<name>A0A6A6X7V0_9PLEO</name>
<feature type="transmembrane region" description="Helical" evidence="5">
    <location>
        <begin position="379"/>
        <end position="400"/>
    </location>
</feature>
<gene>
    <name evidence="6" type="ORF">K505DRAFT_350626</name>
</gene>
<evidence type="ECO:0000313" key="7">
    <source>
        <dbReference type="Proteomes" id="UP000799757"/>
    </source>
</evidence>
<feature type="transmembrane region" description="Helical" evidence="5">
    <location>
        <begin position="420"/>
        <end position="441"/>
    </location>
</feature>
<organism evidence="6 7">
    <name type="scientific">Melanomma pulvis-pyrius CBS 109.77</name>
    <dbReference type="NCBI Taxonomy" id="1314802"/>
    <lineage>
        <taxon>Eukaryota</taxon>
        <taxon>Fungi</taxon>
        <taxon>Dikarya</taxon>
        <taxon>Ascomycota</taxon>
        <taxon>Pezizomycotina</taxon>
        <taxon>Dothideomycetes</taxon>
        <taxon>Pleosporomycetidae</taxon>
        <taxon>Pleosporales</taxon>
        <taxon>Melanommataceae</taxon>
        <taxon>Melanomma</taxon>
    </lineage>
</organism>
<evidence type="ECO:0000256" key="4">
    <source>
        <dbReference type="ARBA" id="ARBA00023136"/>
    </source>
</evidence>
<dbReference type="GO" id="GO:0046873">
    <property type="term" value="F:metal ion transmembrane transporter activity"/>
    <property type="evidence" value="ECO:0007669"/>
    <property type="project" value="InterPro"/>
</dbReference>
<evidence type="ECO:0000256" key="1">
    <source>
        <dbReference type="ARBA" id="ARBA00004141"/>
    </source>
</evidence>
<accession>A0A6A6X7V0</accession>
<evidence type="ECO:0000313" key="6">
    <source>
        <dbReference type="EMBL" id="KAF2792422.1"/>
    </source>
</evidence>
<dbReference type="Gene3D" id="1.20.58.340">
    <property type="entry name" value="Magnesium transport protein CorA, transmembrane region"/>
    <property type="match status" value="1"/>
</dbReference>
<reference evidence="6" key="1">
    <citation type="journal article" date="2020" name="Stud. Mycol.">
        <title>101 Dothideomycetes genomes: a test case for predicting lifestyles and emergence of pathogens.</title>
        <authorList>
            <person name="Haridas S."/>
            <person name="Albert R."/>
            <person name="Binder M."/>
            <person name="Bloem J."/>
            <person name="Labutti K."/>
            <person name="Salamov A."/>
            <person name="Andreopoulos B."/>
            <person name="Baker S."/>
            <person name="Barry K."/>
            <person name="Bills G."/>
            <person name="Bluhm B."/>
            <person name="Cannon C."/>
            <person name="Castanera R."/>
            <person name="Culley D."/>
            <person name="Daum C."/>
            <person name="Ezra D."/>
            <person name="Gonzalez J."/>
            <person name="Henrissat B."/>
            <person name="Kuo A."/>
            <person name="Liang C."/>
            <person name="Lipzen A."/>
            <person name="Lutzoni F."/>
            <person name="Magnuson J."/>
            <person name="Mondo S."/>
            <person name="Nolan M."/>
            <person name="Ohm R."/>
            <person name="Pangilinan J."/>
            <person name="Park H.-J."/>
            <person name="Ramirez L."/>
            <person name="Alfaro M."/>
            <person name="Sun H."/>
            <person name="Tritt A."/>
            <person name="Yoshinaga Y."/>
            <person name="Zwiers L.-H."/>
            <person name="Turgeon B."/>
            <person name="Goodwin S."/>
            <person name="Spatafora J."/>
            <person name="Crous P."/>
            <person name="Grigoriev I."/>
        </authorList>
    </citation>
    <scope>NUCLEOTIDE SEQUENCE</scope>
    <source>
        <strain evidence="6">CBS 109.77</strain>
    </source>
</reference>
<evidence type="ECO:0000256" key="5">
    <source>
        <dbReference type="SAM" id="Phobius"/>
    </source>
</evidence>
<sequence length="464" mass="52470">MVSKKIPTWPCRKAGNTKSTVNLIDYEGVRTVIDGISNKLFRQDGTVELLICRWSEKEKLRPTPIFSYDELDSYLLIDQEHTKSSLDITKDGLNLLLDRLDAFPHLGPALPAFAASDIPVHEGKTAFNARCSISTAGNPSFELCILLKYVEPNGNKSDPIPYSVRQELLYQNLDAERKLEAVVLFRASTTLKRRITDEFHGRSDYPGHWTNVPVLAVSTLSSHWAEYCKFLDEGIWKIDKSSTHTNPFLPSLGEANFNTLQATQKYHDLLTRAVHVLQNNIRVLSSLSRESKKRKTLENDMISVSLEYYTVLDAAIEDAKEDLEAFIKHLELIQARLSRITEGIRDSIALRSSHHAAVETQNMRALTTQSIREARTVKAIALVTLIYLPATFVATFLGMNTLEVKNQSRGRLNVAVDPELWIYLALTIPLTLCTLAAWWGWEWWSRRNQKESVGVSWKADGGEV</sequence>
<evidence type="ECO:0000256" key="3">
    <source>
        <dbReference type="ARBA" id="ARBA00022989"/>
    </source>
</evidence>
<keyword evidence="2 5" id="KW-0812">Transmembrane</keyword>
<dbReference type="InterPro" id="IPR045863">
    <property type="entry name" value="CorA_TM1_TM2"/>
</dbReference>
<dbReference type="OrthoDB" id="5396681at2759"/>
<dbReference type="EMBL" id="MU001970">
    <property type="protein sequence ID" value="KAF2792422.1"/>
    <property type="molecule type" value="Genomic_DNA"/>
</dbReference>
<dbReference type="InterPro" id="IPR002523">
    <property type="entry name" value="MgTranspt_CorA/ZnTranspt_ZntB"/>
</dbReference>
<keyword evidence="4 5" id="KW-0472">Membrane</keyword>
<protein>
    <recommendedName>
        <fullName evidence="8">Cora-domain-containing protein</fullName>
    </recommendedName>
</protein>
<proteinExistence type="predicted"/>
<keyword evidence="3 5" id="KW-1133">Transmembrane helix</keyword>
<dbReference type="AlphaFoldDB" id="A0A6A6X7V0"/>
<evidence type="ECO:0008006" key="8">
    <source>
        <dbReference type="Google" id="ProtNLM"/>
    </source>
</evidence>